<dbReference type="GO" id="GO:0044281">
    <property type="term" value="P:small molecule metabolic process"/>
    <property type="evidence" value="ECO:0007669"/>
    <property type="project" value="UniProtKB-ARBA"/>
</dbReference>
<evidence type="ECO:0000256" key="8">
    <source>
        <dbReference type="ARBA" id="ARBA00032802"/>
    </source>
</evidence>
<comment type="function">
    <text evidence="11">Catalyzes the ATP-dependent phosphorylation of fructose-l-phosphate to fructose-l,6-bisphosphate.</text>
</comment>
<evidence type="ECO:0000256" key="11">
    <source>
        <dbReference type="RuleBase" id="RU369061"/>
    </source>
</evidence>
<comment type="caution">
    <text evidence="13">The sequence shown here is derived from an EMBL/GenBank/DDBJ whole genome shotgun (WGS) entry which is preliminary data.</text>
</comment>
<dbReference type="PANTHER" id="PTHR46566">
    <property type="entry name" value="1-PHOSPHOFRUCTOKINASE-RELATED"/>
    <property type="match status" value="1"/>
</dbReference>
<organism evidence="13 14">
    <name type="scientific">Rariglobus hedericola</name>
    <dbReference type="NCBI Taxonomy" id="2597822"/>
    <lineage>
        <taxon>Bacteria</taxon>
        <taxon>Pseudomonadati</taxon>
        <taxon>Verrucomicrobiota</taxon>
        <taxon>Opitutia</taxon>
        <taxon>Opitutales</taxon>
        <taxon>Opitutaceae</taxon>
        <taxon>Rariglobus</taxon>
    </lineage>
</organism>
<feature type="domain" description="Carbohydrate kinase PfkB" evidence="12">
    <location>
        <begin position="13"/>
        <end position="291"/>
    </location>
</feature>
<evidence type="ECO:0000259" key="12">
    <source>
        <dbReference type="Pfam" id="PF00294"/>
    </source>
</evidence>
<comment type="catalytic activity">
    <reaction evidence="9 11">
        <text>beta-D-fructose 1-phosphate + ATP = beta-D-fructose 1,6-bisphosphate + ADP + H(+)</text>
        <dbReference type="Rhea" id="RHEA:14213"/>
        <dbReference type="ChEBI" id="CHEBI:15378"/>
        <dbReference type="ChEBI" id="CHEBI:30616"/>
        <dbReference type="ChEBI" id="CHEBI:32966"/>
        <dbReference type="ChEBI" id="CHEBI:138881"/>
        <dbReference type="ChEBI" id="CHEBI:456216"/>
        <dbReference type="EC" id="2.7.1.56"/>
    </reaction>
</comment>
<sequence>MSFPSITTLTLNPAIDRTVTIPVFTAGAVNRVESTSDRPGGKGINVAAALAEHGNSVAALGFLGRDNETAFTTFFAKRGIEDHCLRLNGSTRVGIKITDPVRHETTDINFPGLTPTFTDLTALRAQIAALKGGWCVLAGSLPPEVPTSIYREFITTLKTNGVRTVLDSSGEALRQALKAGPDCIKPNVHELEAHLGRALPTEADVIAAAREIVAGGVHLVVVSRGAEGACFVTANETVIARPPVVTVRSTVGAGDAMVAGILTAQLRNLSLADTARLATAFSLSALTRTEDGSDLGAVVEAFVSRVQISNPSS</sequence>
<dbReference type="FunFam" id="3.40.1190.20:FF:000001">
    <property type="entry name" value="Phosphofructokinase"/>
    <property type="match status" value="1"/>
</dbReference>
<dbReference type="AlphaFoldDB" id="A0A556QRD6"/>
<protein>
    <recommendedName>
        <fullName evidence="3 11">1-phosphofructokinase</fullName>
        <shortName evidence="11">Fru1PK</shortName>
        <ecNumber evidence="2 11">2.7.1.56</ecNumber>
    </recommendedName>
    <alternativeName>
        <fullName evidence="8 11">Fructose 1-phosphate kinase</fullName>
    </alternativeName>
</protein>
<dbReference type="NCBIfam" id="TIGR03828">
    <property type="entry name" value="pfkB"/>
    <property type="match status" value="1"/>
</dbReference>
<dbReference type="NCBIfam" id="TIGR03168">
    <property type="entry name" value="1-PFK"/>
    <property type="match status" value="1"/>
</dbReference>
<dbReference type="PROSITE" id="PS00584">
    <property type="entry name" value="PFKB_KINASES_2"/>
    <property type="match status" value="1"/>
</dbReference>
<reference evidence="13 14" key="1">
    <citation type="submission" date="2019-07" db="EMBL/GenBank/DDBJ databases">
        <title>Description of 53C-WASEF.</title>
        <authorList>
            <person name="Pitt A."/>
            <person name="Hahn M.W."/>
        </authorList>
    </citation>
    <scope>NUCLEOTIDE SEQUENCE [LARGE SCALE GENOMIC DNA]</scope>
    <source>
        <strain evidence="13 14">53C-WASEF</strain>
    </source>
</reference>
<comment type="similarity">
    <text evidence="1 11">Belongs to the carbohydrate kinase PfkB family.</text>
</comment>
<evidence type="ECO:0000313" key="13">
    <source>
        <dbReference type="EMBL" id="TSJ79207.1"/>
    </source>
</evidence>
<keyword evidence="5 11" id="KW-0547">Nucleotide-binding</keyword>
<dbReference type="GO" id="GO:0008662">
    <property type="term" value="F:1-phosphofructokinase activity"/>
    <property type="evidence" value="ECO:0007669"/>
    <property type="project" value="UniProtKB-UniRule"/>
</dbReference>
<keyword evidence="6 11" id="KW-0418">Kinase</keyword>
<keyword evidence="14" id="KW-1185">Reference proteome</keyword>
<evidence type="ECO:0000256" key="5">
    <source>
        <dbReference type="ARBA" id="ARBA00022741"/>
    </source>
</evidence>
<evidence type="ECO:0000256" key="3">
    <source>
        <dbReference type="ARBA" id="ARBA00013596"/>
    </source>
</evidence>
<dbReference type="RefSeq" id="WP_144229550.1">
    <property type="nucleotide sequence ID" value="NZ_CBCRVV010000018.1"/>
</dbReference>
<dbReference type="InterPro" id="IPR022463">
    <property type="entry name" value="1-PFruKinase"/>
</dbReference>
<proteinExistence type="inferred from homology"/>
<dbReference type="PANTHER" id="PTHR46566:SF5">
    <property type="entry name" value="1-PHOSPHOFRUCTOKINASE"/>
    <property type="match status" value="1"/>
</dbReference>
<evidence type="ECO:0000313" key="14">
    <source>
        <dbReference type="Proteomes" id="UP000315648"/>
    </source>
</evidence>
<dbReference type="PROSITE" id="PS00583">
    <property type="entry name" value="PFKB_KINASES_1"/>
    <property type="match status" value="1"/>
</dbReference>
<dbReference type="GO" id="GO:0016052">
    <property type="term" value="P:carbohydrate catabolic process"/>
    <property type="evidence" value="ECO:0007669"/>
    <property type="project" value="UniProtKB-ARBA"/>
</dbReference>
<keyword evidence="7 11" id="KW-0067">ATP-binding</keyword>
<evidence type="ECO:0000256" key="4">
    <source>
        <dbReference type="ARBA" id="ARBA00022679"/>
    </source>
</evidence>
<gene>
    <name evidence="13" type="primary">pfkB</name>
    <name evidence="13" type="ORF">FPL22_07910</name>
</gene>
<dbReference type="InterPro" id="IPR017583">
    <property type="entry name" value="Tagatose/fructose_Pkinase"/>
</dbReference>
<evidence type="ECO:0000256" key="6">
    <source>
        <dbReference type="ARBA" id="ARBA00022777"/>
    </source>
</evidence>
<dbReference type="GO" id="GO:0005524">
    <property type="term" value="F:ATP binding"/>
    <property type="evidence" value="ECO:0007669"/>
    <property type="project" value="UniProtKB-UniRule"/>
</dbReference>
<dbReference type="PIRSF" id="PIRSF000535">
    <property type="entry name" value="1PFK/6PFK/LacC"/>
    <property type="match status" value="1"/>
</dbReference>
<dbReference type="Proteomes" id="UP000315648">
    <property type="component" value="Unassembled WGS sequence"/>
</dbReference>
<evidence type="ECO:0000256" key="1">
    <source>
        <dbReference type="ARBA" id="ARBA00010688"/>
    </source>
</evidence>
<name>A0A556QRD6_9BACT</name>
<dbReference type="GO" id="GO:0005829">
    <property type="term" value="C:cytosol"/>
    <property type="evidence" value="ECO:0007669"/>
    <property type="project" value="TreeGrafter"/>
</dbReference>
<dbReference type="InterPro" id="IPR011611">
    <property type="entry name" value="PfkB_dom"/>
</dbReference>
<evidence type="ECO:0000256" key="10">
    <source>
        <dbReference type="PIRNR" id="PIRNR000535"/>
    </source>
</evidence>
<dbReference type="Pfam" id="PF00294">
    <property type="entry name" value="PfkB"/>
    <property type="match status" value="1"/>
</dbReference>
<evidence type="ECO:0000256" key="9">
    <source>
        <dbReference type="ARBA" id="ARBA00047745"/>
    </source>
</evidence>
<dbReference type="OrthoDB" id="9801219at2"/>
<dbReference type="SUPFAM" id="SSF53613">
    <property type="entry name" value="Ribokinase-like"/>
    <property type="match status" value="1"/>
</dbReference>
<dbReference type="CDD" id="cd01164">
    <property type="entry name" value="FruK_PfkB_like"/>
    <property type="match status" value="1"/>
</dbReference>
<dbReference type="Gene3D" id="3.40.1190.20">
    <property type="match status" value="1"/>
</dbReference>
<keyword evidence="4 10" id="KW-0808">Transferase</keyword>
<evidence type="ECO:0000256" key="7">
    <source>
        <dbReference type="ARBA" id="ARBA00022840"/>
    </source>
</evidence>
<dbReference type="EC" id="2.7.1.56" evidence="2 11"/>
<accession>A0A556QRD6</accession>
<evidence type="ECO:0000256" key="2">
    <source>
        <dbReference type="ARBA" id="ARBA00012131"/>
    </source>
</evidence>
<dbReference type="EMBL" id="VMBG01000001">
    <property type="protein sequence ID" value="TSJ79207.1"/>
    <property type="molecule type" value="Genomic_DNA"/>
</dbReference>
<dbReference type="InterPro" id="IPR002173">
    <property type="entry name" value="Carboh/pur_kinase_PfkB_CS"/>
</dbReference>
<dbReference type="InterPro" id="IPR029056">
    <property type="entry name" value="Ribokinase-like"/>
</dbReference>